<reference evidence="4 5" key="1">
    <citation type="submission" date="2021-02" db="EMBL/GenBank/DDBJ databases">
        <title>Genome assembly of Pseudopithomyces chartarum.</title>
        <authorList>
            <person name="Jauregui R."/>
            <person name="Singh J."/>
            <person name="Voisey C."/>
        </authorList>
    </citation>
    <scope>NUCLEOTIDE SEQUENCE [LARGE SCALE GENOMIC DNA]</scope>
    <source>
        <strain evidence="4 5">AGR01</strain>
    </source>
</reference>
<evidence type="ECO:0000256" key="1">
    <source>
        <dbReference type="SAM" id="MobiDB-lite"/>
    </source>
</evidence>
<keyword evidence="2" id="KW-0472">Membrane</keyword>
<sequence>MELSSAVPCFLPFLVTLLLSPASAAPNRLVVPWDTTKFGPDGPWQAVRITLGGDDNRMALGSQNVSEVSVYPGGTYSSRVFTKAACDNYPNSLCGIGGTWDPDTDQLSRQRIQYRDDWIIEAAGLNASDTRHLALGLTIQGQTVWNATLATCDTGHITYPNGEIGGVPLGSLSLGAPEMNQTFTLNDEVEDNINAPLFAAQLFQDGYIPSYSYGLHIGSASFDYPGSLAFGGYNKGRVIEPVTSFRNESALKLLDIGMGVEYGASPFKFERREELLSTGVSDARAEPLAPYLSLPSKTCDNIASLLPVTYDPVLKYYLWDTDDQLYTKIVTSPAYLSFAFPSSRGDPDNVIIKVPFALLNLTLDHPISESPKQYFPCVPYEHGIILGRAFLQAAFLGRNWRSGTSWLAQAPGPGIAREGLGEQYANIPDDDTNIVGFEGDDLFNQSWAGHWSIVASQATNDETKPGGTNGAKPNDSDGTEPGSIEASDSISGGLSTAAKAGMGVGVAIGAIVLFGVLTWLWRRRSASGKTPDSQPVTYDYKYYHHSQQNESLRNGGAPVHELPEHISAEPIEIPDTSTPRVGL</sequence>
<dbReference type="AlphaFoldDB" id="A0AAN6RLX2"/>
<protein>
    <recommendedName>
        <fullName evidence="6">Peptidase A1 domain-containing protein</fullName>
    </recommendedName>
</protein>
<evidence type="ECO:0000256" key="2">
    <source>
        <dbReference type="SAM" id="Phobius"/>
    </source>
</evidence>
<dbReference type="SUPFAM" id="SSF50630">
    <property type="entry name" value="Acid proteases"/>
    <property type="match status" value="1"/>
</dbReference>
<evidence type="ECO:0000313" key="5">
    <source>
        <dbReference type="Proteomes" id="UP001280581"/>
    </source>
</evidence>
<keyword evidence="2" id="KW-1133">Transmembrane helix</keyword>
<feature type="signal peptide" evidence="3">
    <location>
        <begin position="1"/>
        <end position="24"/>
    </location>
</feature>
<dbReference type="Gene3D" id="2.40.70.10">
    <property type="entry name" value="Acid Proteases"/>
    <property type="match status" value="1"/>
</dbReference>
<evidence type="ECO:0000256" key="3">
    <source>
        <dbReference type="SAM" id="SignalP"/>
    </source>
</evidence>
<comment type="caution">
    <text evidence="4">The sequence shown here is derived from an EMBL/GenBank/DDBJ whole genome shotgun (WGS) entry which is preliminary data.</text>
</comment>
<keyword evidence="5" id="KW-1185">Reference proteome</keyword>
<proteinExistence type="predicted"/>
<name>A0AAN6RLX2_9PLEO</name>
<keyword evidence="3" id="KW-0732">Signal</keyword>
<feature type="region of interest" description="Disordered" evidence="1">
    <location>
        <begin position="549"/>
        <end position="583"/>
    </location>
</feature>
<keyword evidence="2" id="KW-0812">Transmembrane</keyword>
<feature type="transmembrane region" description="Helical" evidence="2">
    <location>
        <begin position="500"/>
        <end position="521"/>
    </location>
</feature>
<evidence type="ECO:0000313" key="4">
    <source>
        <dbReference type="EMBL" id="KAK3215931.1"/>
    </source>
</evidence>
<organism evidence="4 5">
    <name type="scientific">Pseudopithomyces chartarum</name>
    <dbReference type="NCBI Taxonomy" id="1892770"/>
    <lineage>
        <taxon>Eukaryota</taxon>
        <taxon>Fungi</taxon>
        <taxon>Dikarya</taxon>
        <taxon>Ascomycota</taxon>
        <taxon>Pezizomycotina</taxon>
        <taxon>Dothideomycetes</taxon>
        <taxon>Pleosporomycetidae</taxon>
        <taxon>Pleosporales</taxon>
        <taxon>Massarineae</taxon>
        <taxon>Didymosphaeriaceae</taxon>
        <taxon>Pseudopithomyces</taxon>
    </lineage>
</organism>
<dbReference type="InterPro" id="IPR021109">
    <property type="entry name" value="Peptidase_aspartic_dom_sf"/>
</dbReference>
<feature type="chain" id="PRO_5042842218" description="Peptidase A1 domain-containing protein" evidence="3">
    <location>
        <begin position="25"/>
        <end position="583"/>
    </location>
</feature>
<dbReference type="Proteomes" id="UP001280581">
    <property type="component" value="Unassembled WGS sequence"/>
</dbReference>
<accession>A0AAN6RLX2</accession>
<gene>
    <name evidence="4" type="ORF">GRF29_8g1534068</name>
</gene>
<dbReference type="EMBL" id="WVTA01000002">
    <property type="protein sequence ID" value="KAK3215931.1"/>
    <property type="molecule type" value="Genomic_DNA"/>
</dbReference>
<feature type="region of interest" description="Disordered" evidence="1">
    <location>
        <begin position="459"/>
        <end position="489"/>
    </location>
</feature>
<evidence type="ECO:0008006" key="6">
    <source>
        <dbReference type="Google" id="ProtNLM"/>
    </source>
</evidence>